<evidence type="ECO:0000259" key="1">
    <source>
        <dbReference type="Pfam" id="PF25597"/>
    </source>
</evidence>
<feature type="domain" description="Retroviral polymerase SH3-like" evidence="1">
    <location>
        <begin position="6"/>
        <end position="68"/>
    </location>
</feature>
<evidence type="ECO:0000313" key="2">
    <source>
        <dbReference type="EMBL" id="MBW0483582.1"/>
    </source>
</evidence>
<protein>
    <recommendedName>
        <fullName evidence="1">Retroviral polymerase SH3-like domain-containing protein</fullName>
    </recommendedName>
</protein>
<gene>
    <name evidence="2" type="ORF">O181_023297</name>
</gene>
<evidence type="ECO:0000313" key="3">
    <source>
        <dbReference type="Proteomes" id="UP000765509"/>
    </source>
</evidence>
<dbReference type="OrthoDB" id="3261476at2759"/>
<dbReference type="Pfam" id="PF25597">
    <property type="entry name" value="SH3_retrovirus"/>
    <property type="match status" value="1"/>
</dbReference>
<name>A0A9Q3GXW8_9BASI</name>
<proteinExistence type="predicted"/>
<dbReference type="AlphaFoldDB" id="A0A9Q3GXW8"/>
<comment type="caution">
    <text evidence="2">The sequence shown here is derived from an EMBL/GenBank/DDBJ whole genome shotgun (WGS) entry which is preliminary data.</text>
</comment>
<sequence length="125" mass="14379">MKPFGCQAWVKIPKNFISNKFAPKAWDGILLGYENDASSYWILRTYNQKVIVSKHVIFNEEKFPSLPSHHQNNNAIFNAFPGLIQISERELLNNQPKYNSHSIELIPSDDKAKDSFVDGLEQQTQ</sequence>
<keyword evidence="3" id="KW-1185">Reference proteome</keyword>
<dbReference type="InterPro" id="IPR057670">
    <property type="entry name" value="SH3_retrovirus"/>
</dbReference>
<accession>A0A9Q3GXW8</accession>
<organism evidence="2 3">
    <name type="scientific">Austropuccinia psidii MF-1</name>
    <dbReference type="NCBI Taxonomy" id="1389203"/>
    <lineage>
        <taxon>Eukaryota</taxon>
        <taxon>Fungi</taxon>
        <taxon>Dikarya</taxon>
        <taxon>Basidiomycota</taxon>
        <taxon>Pucciniomycotina</taxon>
        <taxon>Pucciniomycetes</taxon>
        <taxon>Pucciniales</taxon>
        <taxon>Sphaerophragmiaceae</taxon>
        <taxon>Austropuccinia</taxon>
    </lineage>
</organism>
<dbReference type="Proteomes" id="UP000765509">
    <property type="component" value="Unassembled WGS sequence"/>
</dbReference>
<reference evidence="2" key="1">
    <citation type="submission" date="2021-03" db="EMBL/GenBank/DDBJ databases">
        <title>Draft genome sequence of rust myrtle Austropuccinia psidii MF-1, a brazilian biotype.</title>
        <authorList>
            <person name="Quecine M.C."/>
            <person name="Pachon D.M.R."/>
            <person name="Bonatelli M.L."/>
            <person name="Correr F.H."/>
            <person name="Franceschini L.M."/>
            <person name="Leite T.F."/>
            <person name="Margarido G.R.A."/>
            <person name="Almeida C.A."/>
            <person name="Ferrarezi J.A."/>
            <person name="Labate C.A."/>
        </authorList>
    </citation>
    <scope>NUCLEOTIDE SEQUENCE</scope>
    <source>
        <strain evidence="2">MF-1</strain>
    </source>
</reference>
<dbReference type="EMBL" id="AVOT02007292">
    <property type="protein sequence ID" value="MBW0483582.1"/>
    <property type="molecule type" value="Genomic_DNA"/>
</dbReference>